<name>A0A1L5F4C6_CLOKL</name>
<gene>
    <name evidence="8" type="ORF">BS101_03280</name>
</gene>
<dbReference type="CDD" id="cd06171">
    <property type="entry name" value="Sigma70_r4"/>
    <property type="match status" value="1"/>
</dbReference>
<feature type="domain" description="RNA polymerase sigma-70 region 4" evidence="7">
    <location>
        <begin position="127"/>
        <end position="175"/>
    </location>
</feature>
<evidence type="ECO:0000259" key="6">
    <source>
        <dbReference type="Pfam" id="PF04542"/>
    </source>
</evidence>
<dbReference type="Pfam" id="PF04542">
    <property type="entry name" value="Sigma70_r2"/>
    <property type="match status" value="1"/>
</dbReference>
<evidence type="ECO:0000259" key="7">
    <source>
        <dbReference type="Pfam" id="PF04545"/>
    </source>
</evidence>
<keyword evidence="2" id="KW-0805">Transcription regulation</keyword>
<keyword evidence="4" id="KW-0238">DNA-binding</keyword>
<dbReference type="InterPro" id="IPR036388">
    <property type="entry name" value="WH-like_DNA-bd_sf"/>
</dbReference>
<dbReference type="PANTHER" id="PTHR43133:SF8">
    <property type="entry name" value="RNA POLYMERASE SIGMA FACTOR HI_1459-RELATED"/>
    <property type="match status" value="1"/>
</dbReference>
<dbReference type="InterPro" id="IPR013325">
    <property type="entry name" value="RNA_pol_sigma_r2"/>
</dbReference>
<evidence type="ECO:0000256" key="3">
    <source>
        <dbReference type="ARBA" id="ARBA00023082"/>
    </source>
</evidence>
<feature type="domain" description="RNA polymerase sigma-70 region 2" evidence="6">
    <location>
        <begin position="21"/>
        <end position="90"/>
    </location>
</feature>
<evidence type="ECO:0000313" key="9">
    <source>
        <dbReference type="Proteomes" id="UP000184604"/>
    </source>
</evidence>
<dbReference type="Gene3D" id="1.10.1740.10">
    <property type="match status" value="1"/>
</dbReference>
<evidence type="ECO:0000256" key="2">
    <source>
        <dbReference type="ARBA" id="ARBA00023015"/>
    </source>
</evidence>
<proteinExistence type="inferred from homology"/>
<dbReference type="PANTHER" id="PTHR43133">
    <property type="entry name" value="RNA POLYMERASE ECF-TYPE SIGMA FACTO"/>
    <property type="match status" value="1"/>
</dbReference>
<dbReference type="GO" id="GO:0006352">
    <property type="term" value="P:DNA-templated transcription initiation"/>
    <property type="evidence" value="ECO:0007669"/>
    <property type="project" value="InterPro"/>
</dbReference>
<dbReference type="Gene3D" id="1.10.10.10">
    <property type="entry name" value="Winged helix-like DNA-binding domain superfamily/Winged helix DNA-binding domain"/>
    <property type="match status" value="1"/>
</dbReference>
<evidence type="ECO:0000256" key="4">
    <source>
        <dbReference type="ARBA" id="ARBA00023125"/>
    </source>
</evidence>
<dbReference type="NCBIfam" id="TIGR02937">
    <property type="entry name" value="sigma70-ECF"/>
    <property type="match status" value="1"/>
</dbReference>
<dbReference type="GO" id="GO:0016987">
    <property type="term" value="F:sigma factor activity"/>
    <property type="evidence" value="ECO:0007669"/>
    <property type="project" value="UniProtKB-KW"/>
</dbReference>
<dbReference type="InterPro" id="IPR007630">
    <property type="entry name" value="RNA_pol_sigma70_r4"/>
</dbReference>
<dbReference type="InterPro" id="IPR039425">
    <property type="entry name" value="RNA_pol_sigma-70-like"/>
</dbReference>
<dbReference type="AlphaFoldDB" id="A0A1L5F4C6"/>
<reference evidence="8 9" key="1">
    <citation type="submission" date="2016-12" db="EMBL/GenBank/DDBJ databases">
        <title>Complete genome sequence of Clostridium kluyveri JZZ isolated from the pit mud of a Chinese flavor liquor-making factory.</title>
        <authorList>
            <person name="Wang Y."/>
        </authorList>
    </citation>
    <scope>NUCLEOTIDE SEQUENCE [LARGE SCALE GENOMIC DNA]</scope>
    <source>
        <strain evidence="8 9">JZZ</strain>
    </source>
</reference>
<dbReference type="SUPFAM" id="SSF88946">
    <property type="entry name" value="Sigma2 domain of RNA polymerase sigma factors"/>
    <property type="match status" value="1"/>
</dbReference>
<dbReference type="Proteomes" id="UP000184604">
    <property type="component" value="Chromosome"/>
</dbReference>
<comment type="similarity">
    <text evidence="1">Belongs to the sigma-70 factor family. ECF subfamily.</text>
</comment>
<dbReference type="RefSeq" id="WP_073537515.1">
    <property type="nucleotide sequence ID" value="NZ_CP018335.1"/>
</dbReference>
<keyword evidence="5" id="KW-0804">Transcription</keyword>
<dbReference type="InterPro" id="IPR014284">
    <property type="entry name" value="RNA_pol_sigma-70_dom"/>
</dbReference>
<dbReference type="GO" id="GO:0003677">
    <property type="term" value="F:DNA binding"/>
    <property type="evidence" value="ECO:0007669"/>
    <property type="project" value="UniProtKB-KW"/>
</dbReference>
<evidence type="ECO:0000256" key="1">
    <source>
        <dbReference type="ARBA" id="ARBA00010641"/>
    </source>
</evidence>
<dbReference type="InterPro" id="IPR013324">
    <property type="entry name" value="RNA_pol_sigma_r3/r4-like"/>
</dbReference>
<evidence type="ECO:0000313" key="8">
    <source>
        <dbReference type="EMBL" id="APM37827.1"/>
    </source>
</evidence>
<protein>
    <submittedName>
        <fullName evidence="8">RNA polymerase subunit sigma-24</fullName>
    </submittedName>
</protein>
<dbReference type="EMBL" id="CP018335">
    <property type="protein sequence ID" value="APM37827.1"/>
    <property type="molecule type" value="Genomic_DNA"/>
</dbReference>
<dbReference type="InterPro" id="IPR007627">
    <property type="entry name" value="RNA_pol_sigma70_r2"/>
</dbReference>
<keyword evidence="3" id="KW-0731">Sigma factor</keyword>
<dbReference type="Pfam" id="PF04545">
    <property type="entry name" value="Sigma70_r4"/>
    <property type="match status" value="1"/>
</dbReference>
<evidence type="ECO:0000256" key="5">
    <source>
        <dbReference type="ARBA" id="ARBA00023163"/>
    </source>
</evidence>
<dbReference type="OrthoDB" id="9782703at2"/>
<organism evidence="8 9">
    <name type="scientific">Clostridium kluyveri</name>
    <dbReference type="NCBI Taxonomy" id="1534"/>
    <lineage>
        <taxon>Bacteria</taxon>
        <taxon>Bacillati</taxon>
        <taxon>Bacillota</taxon>
        <taxon>Clostridia</taxon>
        <taxon>Eubacteriales</taxon>
        <taxon>Clostridiaceae</taxon>
        <taxon>Clostridium</taxon>
    </lineage>
</organism>
<accession>A0A1L5F4C6</accession>
<sequence length="187" mass="21804">MDDNKLIKKCQVGDKEAFQELISKYHPFVYKFLIRIAENEEVAEDITQEAFLKIIKNIEKFNVYGKAKFSTYIITISKNCYIDYLRKEKKFLQDVGIDENINIEDINVNIENLVIDKIYSEAIIKELKSLSEGQKLAIKMKYIEGLTLKEIGNKLEIETKTVKSRIHNGIVKLRKIFEVGDKYEGDK</sequence>
<dbReference type="SUPFAM" id="SSF88659">
    <property type="entry name" value="Sigma3 and sigma4 domains of RNA polymerase sigma factors"/>
    <property type="match status" value="1"/>
</dbReference>